<comment type="caution">
    <text evidence="1">The sequence shown here is derived from an EMBL/GenBank/DDBJ whole genome shotgun (WGS) entry which is preliminary data.</text>
</comment>
<sequence length="1181" mass="135034">MTTPKIPGPQHFPDAIAAAADEAKHRKSFFSFGSDGITATIGNNGRLLRISRHFPKERVGFCVDSPQMPTPYCVLWRLETLLQWAENPLEGGGLGPTIHNTPSETIVNDRWPTFEERDENGAVFKQQYVVFDDLLCQRLEFANYKTKQDDNSQTDSMPELVIRPDMLLRNLDFTRLEGRSLIRERSNGDKNITLEIHLLDERGVFEFVETSTSDISEECSYAIQHCSKEAKTSEDNPESCVTVILAYRLRYTSDTTDHDNYVFELDWRDVSKTMDAMLMSRAEHTLTGNSKLDYFLRRNLEYTLSVCSISFPDTEEDDLPYFALTCGDVDSHRVTTAASFYAFQLLLLGLKHLDCQNHTDPYDCSKHSSSSEVWSSSSKKHICEVRGRIFKVLYGHIKWLFQKANSSGGPFCPNYWASGAEIHEWEDNFWLPKRSLVDTPFQIIKACDLVTTIGKDRLPWLFSKLSAAIEVWIRNLDEINKMGLHAFPRYDKEATDSFYLTDHALIWRAIRAAEVAYPKLKFKGSASNISYSSQILQRSIIKRFTTGNPQSKKRMIAVVRSPIQSRFLLRSRDTALFPTVDLGLFETPESEKHNTDPQLRSQLWTSTLDCQKNHEDKEDILKWRDPLRFALSIIMAGKNKPMNSGFENETHEHALSVLLKGSSANCLFSGWLDDNHEPVVYESERLRDRYWEVTFEIPYLLWKYGGESIWATGFDNKHAPEPKGDMKLILDEVRSISSTSAKIFKLLGDGQLSASRTPKAPLDYPMKRIQPFNNIVNEENIVELQDEWLYNKPSFFQTKPGAIDDENASNQGGAGSSIAASTGTVDQHSKTSCFGFMVDVPKSKPLHRIKTSSLNRETDFQPFLTNTEVRGLMDRGRTIEESKKRLWAFFSATRLGNKACLNTVLDEEKKKEEMKIFIDRHTSCFSRFTEETVAVLNIWTTELHLSFYRLGINAVSGRGDAVANLSAETPSIPAVKAGSDQKFLAEVSMSFQFEGDFFDRYWTCRFLDTDPNETDRLNTVIPEVSPGASFMQRVEARETTQNRIEKVTRPLWTEICNPFGNGHGNSLGKDPWQQRRVLELILFRKMLQRMNKGAQEVLDDAWSVLFSRSTLSFDDDPGTSSMSRGIEYDVFLITTDDLVISRKRIEEVQRILRTVMVNLEENIAQIALWQSREKDREAERP</sequence>
<organism evidence="1 2">
    <name type="scientific">Colletotrichum asianum</name>
    <dbReference type="NCBI Taxonomy" id="702518"/>
    <lineage>
        <taxon>Eukaryota</taxon>
        <taxon>Fungi</taxon>
        <taxon>Dikarya</taxon>
        <taxon>Ascomycota</taxon>
        <taxon>Pezizomycotina</taxon>
        <taxon>Sordariomycetes</taxon>
        <taxon>Hypocreomycetidae</taxon>
        <taxon>Glomerellales</taxon>
        <taxon>Glomerellaceae</taxon>
        <taxon>Colletotrichum</taxon>
        <taxon>Colletotrichum gloeosporioides species complex</taxon>
    </lineage>
</organism>
<accession>A0A8H3ZLQ5</accession>
<reference evidence="1 2" key="1">
    <citation type="submission" date="2019-12" db="EMBL/GenBank/DDBJ databases">
        <title>A genome sequence resource for the geographically widespread anthracnose pathogen Colletotrichum asianum.</title>
        <authorList>
            <person name="Meng Y."/>
        </authorList>
    </citation>
    <scope>NUCLEOTIDE SEQUENCE [LARGE SCALE GENOMIC DNA]</scope>
    <source>
        <strain evidence="1 2">ICMP 18580</strain>
    </source>
</reference>
<gene>
    <name evidence="1" type="ORF">GQ607_012489</name>
</gene>
<protein>
    <submittedName>
        <fullName evidence="1">Uncharacterized protein</fullName>
    </submittedName>
</protein>
<evidence type="ECO:0000313" key="1">
    <source>
        <dbReference type="EMBL" id="KAF0320227.1"/>
    </source>
</evidence>
<evidence type="ECO:0000313" key="2">
    <source>
        <dbReference type="Proteomes" id="UP000434172"/>
    </source>
</evidence>
<dbReference type="Proteomes" id="UP000434172">
    <property type="component" value="Unassembled WGS sequence"/>
</dbReference>
<proteinExistence type="predicted"/>
<dbReference type="OrthoDB" id="4847310at2759"/>
<keyword evidence="2" id="KW-1185">Reference proteome</keyword>
<dbReference type="AlphaFoldDB" id="A0A8H3ZLQ5"/>
<name>A0A8H3ZLQ5_9PEZI</name>
<dbReference type="EMBL" id="WOWK01000085">
    <property type="protein sequence ID" value="KAF0320227.1"/>
    <property type="molecule type" value="Genomic_DNA"/>
</dbReference>